<dbReference type="SUPFAM" id="SSF53474">
    <property type="entry name" value="alpha/beta-Hydrolases"/>
    <property type="match status" value="1"/>
</dbReference>
<gene>
    <name evidence="4" type="primary">pip_1</name>
    <name evidence="4" type="ORF">rosag_36530</name>
</gene>
<dbReference type="AlphaFoldDB" id="A0AA37Q5V5"/>
<comment type="similarity">
    <text evidence="1">Belongs to the peptidase S33 family.</text>
</comment>
<dbReference type="Proteomes" id="UP001161325">
    <property type="component" value="Unassembled WGS sequence"/>
</dbReference>
<dbReference type="InterPro" id="IPR002410">
    <property type="entry name" value="Peptidase_S33"/>
</dbReference>
<dbReference type="GO" id="GO:0016020">
    <property type="term" value="C:membrane"/>
    <property type="evidence" value="ECO:0007669"/>
    <property type="project" value="TreeGrafter"/>
</dbReference>
<comment type="caution">
    <text evidence="4">The sequence shown here is derived from an EMBL/GenBank/DDBJ whole genome shotgun (WGS) entry which is preliminary data.</text>
</comment>
<dbReference type="InterPro" id="IPR000073">
    <property type="entry name" value="AB_hydrolase_1"/>
</dbReference>
<dbReference type="GO" id="GO:0008233">
    <property type="term" value="F:peptidase activity"/>
    <property type="evidence" value="ECO:0007669"/>
    <property type="project" value="InterPro"/>
</dbReference>
<organism evidence="4 5">
    <name type="scientific">Roseisolibacter agri</name>
    <dbReference type="NCBI Taxonomy" id="2014610"/>
    <lineage>
        <taxon>Bacteria</taxon>
        <taxon>Pseudomonadati</taxon>
        <taxon>Gemmatimonadota</taxon>
        <taxon>Gemmatimonadia</taxon>
        <taxon>Gemmatimonadales</taxon>
        <taxon>Gemmatimonadaceae</taxon>
        <taxon>Roseisolibacter</taxon>
    </lineage>
</organism>
<feature type="domain" description="AB hydrolase-1" evidence="3">
    <location>
        <begin position="34"/>
        <end position="298"/>
    </location>
</feature>
<evidence type="ECO:0000256" key="2">
    <source>
        <dbReference type="ARBA" id="ARBA00022801"/>
    </source>
</evidence>
<dbReference type="RefSeq" id="WP_284351585.1">
    <property type="nucleotide sequence ID" value="NZ_BRXS01000005.1"/>
</dbReference>
<accession>A0AA37Q5V5</accession>
<dbReference type="Gene3D" id="3.40.50.1820">
    <property type="entry name" value="alpha/beta hydrolase"/>
    <property type="match status" value="1"/>
</dbReference>
<dbReference type="PRINTS" id="PR00793">
    <property type="entry name" value="PROAMNOPTASE"/>
</dbReference>
<keyword evidence="5" id="KW-1185">Reference proteome</keyword>
<name>A0AA37Q5V5_9BACT</name>
<dbReference type="Pfam" id="PF12697">
    <property type="entry name" value="Abhydrolase_6"/>
    <property type="match status" value="1"/>
</dbReference>
<evidence type="ECO:0000256" key="1">
    <source>
        <dbReference type="ARBA" id="ARBA00010088"/>
    </source>
</evidence>
<protein>
    <submittedName>
        <fullName evidence="4">Proline iminopeptidase</fullName>
    </submittedName>
</protein>
<dbReference type="PANTHER" id="PTHR43798:SF31">
    <property type="entry name" value="AB HYDROLASE SUPERFAMILY PROTEIN YCLE"/>
    <property type="match status" value="1"/>
</dbReference>
<evidence type="ECO:0000313" key="4">
    <source>
        <dbReference type="EMBL" id="GLC27140.1"/>
    </source>
</evidence>
<dbReference type="EMBL" id="BRXS01000005">
    <property type="protein sequence ID" value="GLC27140.1"/>
    <property type="molecule type" value="Genomic_DNA"/>
</dbReference>
<reference evidence="4" key="1">
    <citation type="submission" date="2022-08" db="EMBL/GenBank/DDBJ databases">
        <title>Draft genome sequencing of Roseisolibacter agri AW1220.</title>
        <authorList>
            <person name="Tobiishi Y."/>
            <person name="Tonouchi A."/>
        </authorList>
    </citation>
    <scope>NUCLEOTIDE SEQUENCE</scope>
    <source>
        <strain evidence="4">AW1220</strain>
    </source>
</reference>
<dbReference type="GO" id="GO:0006508">
    <property type="term" value="P:proteolysis"/>
    <property type="evidence" value="ECO:0007669"/>
    <property type="project" value="InterPro"/>
</dbReference>
<dbReference type="PANTHER" id="PTHR43798">
    <property type="entry name" value="MONOACYLGLYCEROL LIPASE"/>
    <property type="match status" value="1"/>
</dbReference>
<proteinExistence type="inferred from homology"/>
<sequence>MSPTIPPPRESGTVPANDVPLYWAAWGPSGAPRILVLHGGPGAHHDYLLPQLLRLAERHDAVFYDQRGGGRSKFDNLATVTWRTQVEDLAHVADALVDGPLHLVGYSWGALLAMLYALEAAGVHLPVVGAPLGEVHRVIARPPASLTLIDPAPLSRTHRNDFETEFARRQQSSAVQALRAELTASGLRERDPDAYRQRAFELSVAGYFHDSARARDLTPFRVTGRVQQSVWESLGDFDLLPHLKAITCPTLIVHGRQDPIPLASAEAAARAIPAARITVLEESGHVPYVEQPDALFAAVLPFLAEVTGA</sequence>
<evidence type="ECO:0000313" key="5">
    <source>
        <dbReference type="Proteomes" id="UP001161325"/>
    </source>
</evidence>
<dbReference type="InterPro" id="IPR029058">
    <property type="entry name" value="AB_hydrolase_fold"/>
</dbReference>
<dbReference type="InterPro" id="IPR050266">
    <property type="entry name" value="AB_hydrolase_sf"/>
</dbReference>
<keyword evidence="2" id="KW-0378">Hydrolase</keyword>
<evidence type="ECO:0000259" key="3">
    <source>
        <dbReference type="Pfam" id="PF12697"/>
    </source>
</evidence>